<dbReference type="GO" id="GO:0008270">
    <property type="term" value="F:zinc ion binding"/>
    <property type="evidence" value="ECO:0007669"/>
    <property type="project" value="UniProtKB-KW"/>
</dbReference>
<dbReference type="Pfam" id="PF14223">
    <property type="entry name" value="Retrotran_gag_2"/>
    <property type="match status" value="1"/>
</dbReference>
<dbReference type="SUPFAM" id="SSF57756">
    <property type="entry name" value="Retrovirus zinc finger-like domains"/>
    <property type="match status" value="1"/>
</dbReference>
<proteinExistence type="predicted"/>
<protein>
    <recommendedName>
        <fullName evidence="3">CCHC-type domain-containing protein</fullName>
    </recommendedName>
</protein>
<keyword evidence="1" id="KW-0479">Metal-binding</keyword>
<feature type="domain" description="CCHC-type" evidence="3">
    <location>
        <begin position="330"/>
        <end position="344"/>
    </location>
</feature>
<reference evidence="4" key="1">
    <citation type="journal article" date="2019" name="Sci. Rep.">
        <title>Draft genome of Tanacetum cinerariifolium, the natural source of mosquito coil.</title>
        <authorList>
            <person name="Yamashiro T."/>
            <person name="Shiraishi A."/>
            <person name="Satake H."/>
            <person name="Nakayama K."/>
        </authorList>
    </citation>
    <scope>NUCLEOTIDE SEQUENCE</scope>
</reference>
<gene>
    <name evidence="4" type="ORF">Tci_263310</name>
</gene>
<dbReference type="Pfam" id="PF00098">
    <property type="entry name" value="zf-CCHC"/>
    <property type="match status" value="1"/>
</dbReference>
<sequence length="680" mass="77956">MIPEPGDANREITVTKTFHLQTDDEFSDKELKQIKANDQAIQTILLGLPENIYAAVDSCETAQEIWLRVQQMMKGSDIRIHEKKAKLFNEWERFTSNEGESIKSYYHRFLKLMNDLNRNTHFPKKIASNLKFLNNLQLEWNELKAERLVKTQDPLALMANSNNPYAFPAPHYDQSSFNQNYLQQPIPNPEDIIDLTTAMNMAFALMAKAFKLNYSTPTNNNQRISLNPCNRQISQPGMNMGQDRQMQMVGVNGGNQVRQYAGQNAENLVGYNDVIGNQVIQNAVQNLRVQNVGNQNGLIGVQGNGNQNQIGNGNLVTVRAEGNTARNQIRCYNCRGVGHYARNCIIRPRRRDAAYLQTQLLIAQKEEARIQLQAEEYDLMAAAVDLDEIEEVNANCILMANLQQASTSGTQSDSAPVYDTVGLNEVHENCDDNEIFNMFTQEEQYNELLEPIPESHQVPQNDNGVISEDTSVEQGGDTVEQHPAIFKETRALYESLYHNLAIEVEKVNLVNRNLKETNADLTTELTRYKNQTRCFEISQEKYDKLERCYQQSVYQEQCLSKKINALHLSTEKKRLLSDFKTYEDKLLDKKIQLEKKIMELNNFVLKTGQSIQMIHMLSPKPDSFYHIEQKMALGYQNPFYLKQARKKQQSLYDGKVLLEKHDPPIVHDSEETLQLAQESR</sequence>
<keyword evidence="1" id="KW-0863">Zinc-finger</keyword>
<dbReference type="EMBL" id="BKCJ010080007">
    <property type="protein sequence ID" value="GEW91334.1"/>
    <property type="molecule type" value="Genomic_DNA"/>
</dbReference>
<dbReference type="AlphaFoldDB" id="A0A699H0W6"/>
<keyword evidence="1" id="KW-0862">Zinc</keyword>
<dbReference type="InterPro" id="IPR001878">
    <property type="entry name" value="Znf_CCHC"/>
</dbReference>
<name>A0A699H0W6_TANCI</name>
<evidence type="ECO:0000256" key="1">
    <source>
        <dbReference type="PROSITE-ProRule" id="PRU00047"/>
    </source>
</evidence>
<feature type="non-terminal residue" evidence="4">
    <location>
        <position position="680"/>
    </location>
</feature>
<organism evidence="4">
    <name type="scientific">Tanacetum cinerariifolium</name>
    <name type="common">Dalmatian daisy</name>
    <name type="synonym">Chrysanthemum cinerariifolium</name>
    <dbReference type="NCBI Taxonomy" id="118510"/>
    <lineage>
        <taxon>Eukaryota</taxon>
        <taxon>Viridiplantae</taxon>
        <taxon>Streptophyta</taxon>
        <taxon>Embryophyta</taxon>
        <taxon>Tracheophyta</taxon>
        <taxon>Spermatophyta</taxon>
        <taxon>Magnoliopsida</taxon>
        <taxon>eudicotyledons</taxon>
        <taxon>Gunneridae</taxon>
        <taxon>Pentapetalae</taxon>
        <taxon>asterids</taxon>
        <taxon>campanulids</taxon>
        <taxon>Asterales</taxon>
        <taxon>Asteraceae</taxon>
        <taxon>Asteroideae</taxon>
        <taxon>Anthemideae</taxon>
        <taxon>Anthemidinae</taxon>
        <taxon>Tanacetum</taxon>
    </lineage>
</organism>
<dbReference type="GO" id="GO:0003676">
    <property type="term" value="F:nucleic acid binding"/>
    <property type="evidence" value="ECO:0007669"/>
    <property type="project" value="InterPro"/>
</dbReference>
<comment type="caution">
    <text evidence="4">The sequence shown here is derived from an EMBL/GenBank/DDBJ whole genome shotgun (WGS) entry which is preliminary data.</text>
</comment>
<evidence type="ECO:0000259" key="3">
    <source>
        <dbReference type="PROSITE" id="PS50158"/>
    </source>
</evidence>
<dbReference type="SMART" id="SM00343">
    <property type="entry name" value="ZnF_C2HC"/>
    <property type="match status" value="1"/>
</dbReference>
<evidence type="ECO:0000313" key="4">
    <source>
        <dbReference type="EMBL" id="GEW91334.1"/>
    </source>
</evidence>
<feature type="coiled-coil region" evidence="2">
    <location>
        <begin position="504"/>
        <end position="531"/>
    </location>
</feature>
<evidence type="ECO:0000256" key="2">
    <source>
        <dbReference type="SAM" id="Coils"/>
    </source>
</evidence>
<dbReference type="PROSITE" id="PS50158">
    <property type="entry name" value="ZF_CCHC"/>
    <property type="match status" value="1"/>
</dbReference>
<dbReference type="Gene3D" id="4.10.60.10">
    <property type="entry name" value="Zinc finger, CCHC-type"/>
    <property type="match status" value="1"/>
</dbReference>
<dbReference type="InterPro" id="IPR036875">
    <property type="entry name" value="Znf_CCHC_sf"/>
</dbReference>
<keyword evidence="2" id="KW-0175">Coiled coil</keyword>
<accession>A0A699H0W6</accession>